<keyword evidence="2" id="KW-1185">Reference proteome</keyword>
<proteinExistence type="predicted"/>
<sequence length="112" mass="12975">MVVVNVSPIHNEAVLENVNNICVENATKKIDWENSVNITHLNGDEQSGVIKLLRKYSSVFSQELPELGACPMIQHEIHLTVNIPIKQKPYRVPYKLKDEMRKQINILLDWHY</sequence>
<dbReference type="OrthoDB" id="8041546at2759"/>
<dbReference type="AlphaFoldDB" id="A0A4Y2I9X2"/>
<evidence type="ECO:0000313" key="2">
    <source>
        <dbReference type="Proteomes" id="UP000499080"/>
    </source>
</evidence>
<dbReference type="GO" id="GO:0071897">
    <property type="term" value="P:DNA biosynthetic process"/>
    <property type="evidence" value="ECO:0007669"/>
    <property type="project" value="UniProtKB-ARBA"/>
</dbReference>
<dbReference type="EMBL" id="BGPR01002503">
    <property type="protein sequence ID" value="GBM74527.1"/>
    <property type="molecule type" value="Genomic_DNA"/>
</dbReference>
<dbReference type="Proteomes" id="UP000499080">
    <property type="component" value="Unassembled WGS sequence"/>
</dbReference>
<accession>A0A4Y2I9X2</accession>
<reference evidence="1 2" key="1">
    <citation type="journal article" date="2019" name="Sci. Rep.">
        <title>Orb-weaving spider Araneus ventricosus genome elucidates the spidroin gene catalogue.</title>
        <authorList>
            <person name="Kono N."/>
            <person name="Nakamura H."/>
            <person name="Ohtoshi R."/>
            <person name="Moran D.A.P."/>
            <person name="Shinohara A."/>
            <person name="Yoshida Y."/>
            <person name="Fujiwara M."/>
            <person name="Mori M."/>
            <person name="Tomita M."/>
            <person name="Arakawa K."/>
        </authorList>
    </citation>
    <scope>NUCLEOTIDE SEQUENCE [LARGE SCALE GENOMIC DNA]</scope>
</reference>
<organism evidence="1 2">
    <name type="scientific">Araneus ventricosus</name>
    <name type="common">Orbweaver spider</name>
    <name type="synonym">Epeira ventricosa</name>
    <dbReference type="NCBI Taxonomy" id="182803"/>
    <lineage>
        <taxon>Eukaryota</taxon>
        <taxon>Metazoa</taxon>
        <taxon>Ecdysozoa</taxon>
        <taxon>Arthropoda</taxon>
        <taxon>Chelicerata</taxon>
        <taxon>Arachnida</taxon>
        <taxon>Araneae</taxon>
        <taxon>Araneomorphae</taxon>
        <taxon>Entelegynae</taxon>
        <taxon>Araneoidea</taxon>
        <taxon>Araneidae</taxon>
        <taxon>Araneus</taxon>
    </lineage>
</organism>
<gene>
    <name evidence="1" type="ORF">AVEN_126578_1</name>
</gene>
<dbReference type="InterPro" id="IPR043502">
    <property type="entry name" value="DNA/RNA_pol_sf"/>
</dbReference>
<dbReference type="SUPFAM" id="SSF56672">
    <property type="entry name" value="DNA/RNA polymerases"/>
    <property type="match status" value="1"/>
</dbReference>
<protein>
    <submittedName>
        <fullName evidence="1">Uncharacterized protein</fullName>
    </submittedName>
</protein>
<name>A0A4Y2I9X2_ARAVE</name>
<comment type="caution">
    <text evidence="1">The sequence shown here is derived from an EMBL/GenBank/DDBJ whole genome shotgun (WGS) entry which is preliminary data.</text>
</comment>
<evidence type="ECO:0000313" key="1">
    <source>
        <dbReference type="EMBL" id="GBM74527.1"/>
    </source>
</evidence>